<keyword evidence="2" id="KW-1185">Reference proteome</keyword>
<evidence type="ECO:0000313" key="1">
    <source>
        <dbReference type="EMBL" id="KAI3772049.1"/>
    </source>
</evidence>
<proteinExistence type="predicted"/>
<gene>
    <name evidence="1" type="ORF">L6452_03223</name>
</gene>
<reference evidence="1 2" key="2">
    <citation type="journal article" date="2022" name="Mol. Ecol. Resour.">
        <title>The genomes of chicory, endive, great burdock and yacon provide insights into Asteraceae paleo-polyploidization history and plant inulin production.</title>
        <authorList>
            <person name="Fan W."/>
            <person name="Wang S."/>
            <person name="Wang H."/>
            <person name="Wang A."/>
            <person name="Jiang F."/>
            <person name="Liu H."/>
            <person name="Zhao H."/>
            <person name="Xu D."/>
            <person name="Zhang Y."/>
        </authorList>
    </citation>
    <scope>NUCLEOTIDE SEQUENCE [LARGE SCALE GENOMIC DNA]</scope>
    <source>
        <strain evidence="2">cv. Niubang</strain>
    </source>
</reference>
<accession>A0ACB9FL97</accession>
<protein>
    <submittedName>
        <fullName evidence="1">Uncharacterized protein</fullName>
    </submittedName>
</protein>
<sequence length="67" mass="7195">MTGLNPSTQFSYRYGSDSVGWSNRINFPTPPAGGEKELKFLAFGDMGKAPPDASRLAGPTLVDTNPY</sequence>
<dbReference type="EMBL" id="CM042047">
    <property type="protein sequence ID" value="KAI3772049.1"/>
    <property type="molecule type" value="Genomic_DNA"/>
</dbReference>
<evidence type="ECO:0000313" key="2">
    <source>
        <dbReference type="Proteomes" id="UP001055879"/>
    </source>
</evidence>
<organism evidence="1 2">
    <name type="scientific">Arctium lappa</name>
    <name type="common">Greater burdock</name>
    <name type="synonym">Lappa major</name>
    <dbReference type="NCBI Taxonomy" id="4217"/>
    <lineage>
        <taxon>Eukaryota</taxon>
        <taxon>Viridiplantae</taxon>
        <taxon>Streptophyta</taxon>
        <taxon>Embryophyta</taxon>
        <taxon>Tracheophyta</taxon>
        <taxon>Spermatophyta</taxon>
        <taxon>Magnoliopsida</taxon>
        <taxon>eudicotyledons</taxon>
        <taxon>Gunneridae</taxon>
        <taxon>Pentapetalae</taxon>
        <taxon>asterids</taxon>
        <taxon>campanulids</taxon>
        <taxon>Asterales</taxon>
        <taxon>Asteraceae</taxon>
        <taxon>Carduoideae</taxon>
        <taxon>Cardueae</taxon>
        <taxon>Arctiinae</taxon>
        <taxon>Arctium</taxon>
    </lineage>
</organism>
<comment type="caution">
    <text evidence="1">The sequence shown here is derived from an EMBL/GenBank/DDBJ whole genome shotgun (WGS) entry which is preliminary data.</text>
</comment>
<reference evidence="2" key="1">
    <citation type="journal article" date="2022" name="Mol. Ecol. Resour.">
        <title>The genomes of chicory, endive, great burdock and yacon provide insights into Asteraceae palaeo-polyploidization history and plant inulin production.</title>
        <authorList>
            <person name="Fan W."/>
            <person name="Wang S."/>
            <person name="Wang H."/>
            <person name="Wang A."/>
            <person name="Jiang F."/>
            <person name="Liu H."/>
            <person name="Zhao H."/>
            <person name="Xu D."/>
            <person name="Zhang Y."/>
        </authorList>
    </citation>
    <scope>NUCLEOTIDE SEQUENCE [LARGE SCALE GENOMIC DNA]</scope>
    <source>
        <strain evidence="2">cv. Niubang</strain>
    </source>
</reference>
<name>A0ACB9FL97_ARCLA</name>
<dbReference type="Proteomes" id="UP001055879">
    <property type="component" value="Linkage Group LG01"/>
</dbReference>